<dbReference type="InterPro" id="IPR029028">
    <property type="entry name" value="Alpha/beta_knot_MTases"/>
</dbReference>
<evidence type="ECO:0000256" key="8">
    <source>
        <dbReference type="ARBA" id="ARBA00022679"/>
    </source>
</evidence>
<dbReference type="InterPro" id="IPR029026">
    <property type="entry name" value="tRNA_m1G_MTases_N"/>
</dbReference>
<dbReference type="EC" id="2.1.1.193" evidence="3 12"/>
<evidence type="ECO:0000256" key="7">
    <source>
        <dbReference type="ARBA" id="ARBA00022603"/>
    </source>
</evidence>
<keyword evidence="5 12" id="KW-0963">Cytoplasm</keyword>
<keyword evidence="9 12" id="KW-0949">S-adenosyl-L-methionine</keyword>
<keyword evidence="8 12" id="KW-0808">Transferase</keyword>
<keyword evidence="7 12" id="KW-0489">Methyltransferase</keyword>
<name>A0A1D9ML67_9ACTO</name>
<proteinExistence type="inferred from homology"/>
<evidence type="ECO:0000256" key="11">
    <source>
        <dbReference type="ARBA" id="ARBA00047944"/>
    </source>
</evidence>
<comment type="catalytic activity">
    <reaction evidence="11 12">
        <text>uridine(1498) in 16S rRNA + S-adenosyl-L-methionine = N(3)-methyluridine(1498) in 16S rRNA + S-adenosyl-L-homocysteine + H(+)</text>
        <dbReference type="Rhea" id="RHEA:42920"/>
        <dbReference type="Rhea" id="RHEA-COMP:10283"/>
        <dbReference type="Rhea" id="RHEA-COMP:10284"/>
        <dbReference type="ChEBI" id="CHEBI:15378"/>
        <dbReference type="ChEBI" id="CHEBI:57856"/>
        <dbReference type="ChEBI" id="CHEBI:59789"/>
        <dbReference type="ChEBI" id="CHEBI:65315"/>
        <dbReference type="ChEBI" id="CHEBI:74502"/>
        <dbReference type="EC" id="2.1.1.193"/>
    </reaction>
</comment>
<dbReference type="Pfam" id="PF04452">
    <property type="entry name" value="Methyltrans_RNA"/>
    <property type="match status" value="1"/>
</dbReference>
<organism evidence="15 16">
    <name type="scientific">Boudabousia tangfeifanii</name>
    <dbReference type="NCBI Taxonomy" id="1912795"/>
    <lineage>
        <taxon>Bacteria</taxon>
        <taxon>Bacillati</taxon>
        <taxon>Actinomycetota</taxon>
        <taxon>Actinomycetes</taxon>
        <taxon>Actinomycetales</taxon>
        <taxon>Actinomycetaceae</taxon>
        <taxon>Boudabousia</taxon>
    </lineage>
</organism>
<dbReference type="InterPro" id="IPR046886">
    <property type="entry name" value="RsmE_MTase_dom"/>
</dbReference>
<evidence type="ECO:0000256" key="2">
    <source>
        <dbReference type="ARBA" id="ARBA00005528"/>
    </source>
</evidence>
<comment type="similarity">
    <text evidence="2 12">Belongs to the RNA methyltransferase RsmE family.</text>
</comment>
<reference evidence="15 16" key="1">
    <citation type="submission" date="2016-10" db="EMBL/GenBank/DDBJ databases">
        <title>Actinomyces aegypiusis sp. nov., isolated from the Aegypius monachus in Qinghai Tibet Plateau China.</title>
        <authorList>
            <person name="Wang Y."/>
        </authorList>
    </citation>
    <scope>NUCLEOTIDE SEQUENCE [LARGE SCALE GENOMIC DNA]</scope>
    <source>
        <strain evidence="15 16">VUL4_3</strain>
    </source>
</reference>
<dbReference type="PANTHER" id="PTHR30027">
    <property type="entry name" value="RIBOSOMAL RNA SMALL SUBUNIT METHYLTRANSFERASE E"/>
    <property type="match status" value="1"/>
</dbReference>
<sequence>MTLPLFFLPPQHRDDHSLATLNVGERATLTGESAKHLQVMRLGVGDLFDLSDGSGFRLTGEVQGQQGAEIIFSVATPWHADPPSACELVVVQALAKSGDDESALHSMIEVGATEIIPWQADRSIVRWKGPKAQKGQQKWSQLALAAAKQSRRATLPKVHDMATTKQLVAKVAQATEAGELVLICHEAADLKATLDRLIPAKLPPKIWLIVGPEGGISDSEIEALQSAGGKLCRLGWAVLRAATAATVALSQLQLLIATPSAKDC</sequence>
<dbReference type="STRING" id="1912795.BK816_06085"/>
<evidence type="ECO:0000256" key="1">
    <source>
        <dbReference type="ARBA" id="ARBA00004496"/>
    </source>
</evidence>
<evidence type="ECO:0000259" key="13">
    <source>
        <dbReference type="Pfam" id="PF04452"/>
    </source>
</evidence>
<dbReference type="OrthoDB" id="9808126at2"/>
<dbReference type="Gene3D" id="3.40.1280.10">
    <property type="match status" value="1"/>
</dbReference>
<dbReference type="PIRSF" id="PIRSF015601">
    <property type="entry name" value="MTase_slr0722"/>
    <property type="match status" value="1"/>
</dbReference>
<dbReference type="SUPFAM" id="SSF75217">
    <property type="entry name" value="alpha/beta knot"/>
    <property type="match status" value="1"/>
</dbReference>
<evidence type="ECO:0000256" key="5">
    <source>
        <dbReference type="ARBA" id="ARBA00022490"/>
    </source>
</evidence>
<dbReference type="SUPFAM" id="SSF88697">
    <property type="entry name" value="PUA domain-like"/>
    <property type="match status" value="1"/>
</dbReference>
<evidence type="ECO:0000256" key="9">
    <source>
        <dbReference type="ARBA" id="ARBA00022691"/>
    </source>
</evidence>
<feature type="domain" description="Ribosomal RNA small subunit methyltransferase E methyltransferase" evidence="13">
    <location>
        <begin position="84"/>
        <end position="253"/>
    </location>
</feature>
<keyword evidence="16" id="KW-1185">Reference proteome</keyword>
<evidence type="ECO:0000256" key="4">
    <source>
        <dbReference type="ARBA" id="ARBA00013673"/>
    </source>
</evidence>
<dbReference type="InterPro" id="IPR015947">
    <property type="entry name" value="PUA-like_sf"/>
</dbReference>
<dbReference type="NCBIfam" id="NF008693">
    <property type="entry name" value="PRK11713.2-3"/>
    <property type="match status" value="1"/>
</dbReference>
<dbReference type="InterPro" id="IPR006700">
    <property type="entry name" value="RsmE"/>
</dbReference>
<evidence type="ECO:0000256" key="10">
    <source>
        <dbReference type="ARBA" id="ARBA00025699"/>
    </source>
</evidence>
<dbReference type="GO" id="GO:0070042">
    <property type="term" value="F:rRNA (uridine-N3-)-methyltransferase activity"/>
    <property type="evidence" value="ECO:0007669"/>
    <property type="project" value="TreeGrafter"/>
</dbReference>
<evidence type="ECO:0000259" key="14">
    <source>
        <dbReference type="Pfam" id="PF20260"/>
    </source>
</evidence>
<dbReference type="Proteomes" id="UP000176288">
    <property type="component" value="Chromosome"/>
</dbReference>
<dbReference type="GO" id="GO:0070475">
    <property type="term" value="P:rRNA base methylation"/>
    <property type="evidence" value="ECO:0007669"/>
    <property type="project" value="TreeGrafter"/>
</dbReference>
<dbReference type="KEGG" id="avu:BK816_06085"/>
<evidence type="ECO:0000256" key="12">
    <source>
        <dbReference type="PIRNR" id="PIRNR015601"/>
    </source>
</evidence>
<dbReference type="NCBIfam" id="TIGR00046">
    <property type="entry name" value="RsmE family RNA methyltransferase"/>
    <property type="match status" value="1"/>
</dbReference>
<dbReference type="Pfam" id="PF20260">
    <property type="entry name" value="PUA_4"/>
    <property type="match status" value="1"/>
</dbReference>
<dbReference type="EMBL" id="CP017812">
    <property type="protein sequence ID" value="AOZ72913.1"/>
    <property type="molecule type" value="Genomic_DNA"/>
</dbReference>
<dbReference type="AlphaFoldDB" id="A0A1D9ML67"/>
<evidence type="ECO:0000256" key="6">
    <source>
        <dbReference type="ARBA" id="ARBA00022552"/>
    </source>
</evidence>
<dbReference type="PANTHER" id="PTHR30027:SF3">
    <property type="entry name" value="16S RRNA (URACIL(1498)-N(3))-METHYLTRANSFERASE"/>
    <property type="match status" value="1"/>
</dbReference>
<dbReference type="GO" id="GO:0005737">
    <property type="term" value="C:cytoplasm"/>
    <property type="evidence" value="ECO:0007669"/>
    <property type="project" value="UniProtKB-SubCell"/>
</dbReference>
<dbReference type="InterPro" id="IPR046887">
    <property type="entry name" value="RsmE_PUA-like"/>
</dbReference>
<accession>A0A1D9ML67</accession>
<comment type="function">
    <text evidence="10 12">Specifically methylates the N3 position of the uracil ring of uridine 1498 (m3U1498) in 16S rRNA. Acts on the fully assembled 30S ribosomal subunit.</text>
</comment>
<evidence type="ECO:0000313" key="15">
    <source>
        <dbReference type="EMBL" id="AOZ72913.1"/>
    </source>
</evidence>
<dbReference type="CDD" id="cd18084">
    <property type="entry name" value="RsmE-like"/>
    <property type="match status" value="1"/>
</dbReference>
<evidence type="ECO:0000256" key="3">
    <source>
        <dbReference type="ARBA" id="ARBA00012328"/>
    </source>
</evidence>
<protein>
    <recommendedName>
        <fullName evidence="4 12">Ribosomal RNA small subunit methyltransferase E</fullName>
        <ecNumber evidence="3 12">2.1.1.193</ecNumber>
    </recommendedName>
</protein>
<evidence type="ECO:0000313" key="16">
    <source>
        <dbReference type="Proteomes" id="UP000176288"/>
    </source>
</evidence>
<keyword evidence="6 12" id="KW-0698">rRNA processing</keyword>
<dbReference type="RefSeq" id="WP_071164378.1">
    <property type="nucleotide sequence ID" value="NZ_CP017812.1"/>
</dbReference>
<feature type="domain" description="Ribosomal RNA small subunit methyltransferase E PUA-like" evidence="14">
    <location>
        <begin position="29"/>
        <end position="63"/>
    </location>
</feature>
<comment type="subcellular location">
    <subcellularLocation>
        <location evidence="1 12">Cytoplasm</location>
    </subcellularLocation>
</comment>
<gene>
    <name evidence="15" type="ORF">BK816_06085</name>
</gene>